<evidence type="ECO:0000256" key="1">
    <source>
        <dbReference type="ARBA" id="ARBA00004442"/>
    </source>
</evidence>
<dbReference type="RefSeq" id="WP_171597513.1">
    <property type="nucleotide sequence ID" value="NZ_RZNH01000060.1"/>
</dbReference>
<evidence type="ECO:0000256" key="5">
    <source>
        <dbReference type="ARBA" id="ARBA00023237"/>
    </source>
</evidence>
<dbReference type="Gene3D" id="1.25.40.10">
    <property type="entry name" value="Tetratricopeptide repeat domain"/>
    <property type="match status" value="1"/>
</dbReference>
<evidence type="ECO:0000256" key="4">
    <source>
        <dbReference type="ARBA" id="ARBA00023136"/>
    </source>
</evidence>
<evidence type="ECO:0000256" key="2">
    <source>
        <dbReference type="ARBA" id="ARBA00006275"/>
    </source>
</evidence>
<comment type="caution">
    <text evidence="9">The sequence shown here is derived from an EMBL/GenBank/DDBJ whole genome shotgun (WGS) entry which is preliminary data.</text>
</comment>
<evidence type="ECO:0000313" key="9">
    <source>
        <dbReference type="EMBL" id="NOU62256.1"/>
    </source>
</evidence>
<dbReference type="Proteomes" id="UP000732105">
    <property type="component" value="Unassembled WGS sequence"/>
</dbReference>
<dbReference type="InterPro" id="IPR033985">
    <property type="entry name" value="SusD-like_N"/>
</dbReference>
<dbReference type="InterPro" id="IPR011990">
    <property type="entry name" value="TPR-like_helical_dom_sf"/>
</dbReference>
<reference evidence="9 10" key="1">
    <citation type="submission" date="2018-12" db="EMBL/GenBank/DDBJ databases">
        <title>Marinifilum JC070 sp. nov., a marine bacterium isolated from Yongle Blue Hole in the South China Sea.</title>
        <authorList>
            <person name="Fu T."/>
        </authorList>
    </citation>
    <scope>NUCLEOTIDE SEQUENCE [LARGE SCALE GENOMIC DNA]</scope>
    <source>
        <strain evidence="9 10">JC070</strain>
    </source>
</reference>
<accession>A0ABX1X1Z6</accession>
<evidence type="ECO:0000256" key="6">
    <source>
        <dbReference type="SAM" id="SignalP"/>
    </source>
</evidence>
<dbReference type="InterPro" id="IPR012944">
    <property type="entry name" value="SusD_RagB_dom"/>
</dbReference>
<dbReference type="Pfam" id="PF07980">
    <property type="entry name" value="SusD_RagB"/>
    <property type="match status" value="1"/>
</dbReference>
<proteinExistence type="inferred from homology"/>
<keyword evidence="4" id="KW-0472">Membrane</keyword>
<dbReference type="Gene3D" id="1.10.3780.10">
    <property type="entry name" value="SusD-like"/>
    <property type="match status" value="1"/>
</dbReference>
<feature type="signal peptide" evidence="6">
    <location>
        <begin position="1"/>
        <end position="22"/>
    </location>
</feature>
<dbReference type="SUPFAM" id="SSF48452">
    <property type="entry name" value="TPR-like"/>
    <property type="match status" value="1"/>
</dbReference>
<feature type="domain" description="RagB/SusD" evidence="7">
    <location>
        <begin position="307"/>
        <end position="510"/>
    </location>
</feature>
<keyword evidence="5" id="KW-0998">Cell outer membrane</keyword>
<evidence type="ECO:0000256" key="3">
    <source>
        <dbReference type="ARBA" id="ARBA00022729"/>
    </source>
</evidence>
<feature type="chain" id="PRO_5046876072" evidence="6">
    <location>
        <begin position="23"/>
        <end position="510"/>
    </location>
</feature>
<comment type="similarity">
    <text evidence="2">Belongs to the SusD family.</text>
</comment>
<comment type="subcellular location">
    <subcellularLocation>
        <location evidence="1">Cell outer membrane</location>
    </subcellularLocation>
</comment>
<keyword evidence="3 6" id="KW-0732">Signal</keyword>
<evidence type="ECO:0000259" key="7">
    <source>
        <dbReference type="Pfam" id="PF07980"/>
    </source>
</evidence>
<organism evidence="9 10">
    <name type="scientific">Marinifilum caeruleilacunae</name>
    <dbReference type="NCBI Taxonomy" id="2499076"/>
    <lineage>
        <taxon>Bacteria</taxon>
        <taxon>Pseudomonadati</taxon>
        <taxon>Bacteroidota</taxon>
        <taxon>Bacteroidia</taxon>
        <taxon>Marinilabiliales</taxon>
        <taxon>Marinifilaceae</taxon>
    </lineage>
</organism>
<evidence type="ECO:0000259" key="8">
    <source>
        <dbReference type="Pfam" id="PF14322"/>
    </source>
</evidence>
<feature type="domain" description="SusD-like N-terminal" evidence="8">
    <location>
        <begin position="80"/>
        <end position="225"/>
    </location>
</feature>
<dbReference type="Pfam" id="PF14322">
    <property type="entry name" value="SusD-like_3"/>
    <property type="match status" value="1"/>
</dbReference>
<dbReference type="Gene3D" id="1.25.40.390">
    <property type="match status" value="1"/>
</dbReference>
<sequence length="510" mass="58848">MARSIKFLIAVFAFILSNSACTNLDEELFSSINSEEWYSTEHECTLAMGSAYAGLRYRGTSLWGLYGTEVVTTDEAVIPVHTNGSWLDNNGVWRNLHKHKFTPYQEAINASWEMCFNTVANCNQIIYQVRNSPAQFDGKEGMIAELRTLRAWALYKALDLFGNIPINLEFEDTSLPSQISRTEAFNIIETELLESYPLLQESPISDYYGRCIRPVAFAILAKMYLNSEKWIGHDRYEDAKIMCDSIINRGHYTLESNYSDNFIAENESSREVIWAMPHDRVIGDFGFQMHMYTLHWALLDKFDLNGTWCWNGICMTEAMYDSFSLEDNRREGWEVGPQFYFNGDPVWGYEGGQLTFTKEITNLDASPEGEGVRCFKWEMPQGLNGWETMDNDFAFFRYADILLMKAEAIMRENGNTESSDASVLNLVNQVRYRAFGNDSHNYTSITLDELLAERGRELAFEEVRRQDLIRFGKWGDEWKFKPQSEPYKELFPIPNNVLNANTNLEQNPGY</sequence>
<keyword evidence="10" id="KW-1185">Reference proteome</keyword>
<dbReference type="EMBL" id="RZNH01000060">
    <property type="protein sequence ID" value="NOU62256.1"/>
    <property type="molecule type" value="Genomic_DNA"/>
</dbReference>
<evidence type="ECO:0000313" key="10">
    <source>
        <dbReference type="Proteomes" id="UP000732105"/>
    </source>
</evidence>
<name>A0ABX1X1Z6_9BACT</name>
<gene>
    <name evidence="9" type="ORF">ELS83_20875</name>
</gene>
<protein>
    <submittedName>
        <fullName evidence="9">RagB/SusD family nutrient uptake outer membrane protein</fullName>
    </submittedName>
</protein>